<dbReference type="RefSeq" id="XP_040621256.1">
    <property type="nucleotide sequence ID" value="XM_040761673.1"/>
</dbReference>
<dbReference type="VEuPathDB" id="FungiDB:SPBR_03371"/>
<organism evidence="2 3">
    <name type="scientific">Sporothrix brasiliensis 5110</name>
    <dbReference type="NCBI Taxonomy" id="1398154"/>
    <lineage>
        <taxon>Eukaryota</taxon>
        <taxon>Fungi</taxon>
        <taxon>Dikarya</taxon>
        <taxon>Ascomycota</taxon>
        <taxon>Pezizomycotina</taxon>
        <taxon>Sordariomycetes</taxon>
        <taxon>Sordariomycetidae</taxon>
        <taxon>Ophiostomatales</taxon>
        <taxon>Ophiostomataceae</taxon>
        <taxon>Sporothrix</taxon>
    </lineage>
</organism>
<dbReference type="Proteomes" id="UP000031575">
    <property type="component" value="Unassembled WGS sequence"/>
</dbReference>
<accession>A0A0C2IVT8</accession>
<reference evidence="2 3" key="1">
    <citation type="journal article" date="2014" name="BMC Genomics">
        <title>Comparative genomics of the major fungal agents of human and animal Sporotrichosis: Sporothrix schenckii and Sporothrix brasiliensis.</title>
        <authorList>
            <person name="Teixeira M.M."/>
            <person name="de Almeida L.G."/>
            <person name="Kubitschek-Barreira P."/>
            <person name="Alves F.L."/>
            <person name="Kioshima E.S."/>
            <person name="Abadio A.K."/>
            <person name="Fernandes L."/>
            <person name="Derengowski L.S."/>
            <person name="Ferreira K.S."/>
            <person name="Souza R.C."/>
            <person name="Ruiz J.C."/>
            <person name="de Andrade N.C."/>
            <person name="Paes H.C."/>
            <person name="Nicola A.M."/>
            <person name="Albuquerque P."/>
            <person name="Gerber A.L."/>
            <person name="Martins V.P."/>
            <person name="Peconick L.D."/>
            <person name="Neto A.V."/>
            <person name="Chaucanez C.B."/>
            <person name="Silva P.A."/>
            <person name="Cunha O.L."/>
            <person name="de Oliveira F.F."/>
            <person name="dos Santos T.C."/>
            <person name="Barros A.L."/>
            <person name="Soares M.A."/>
            <person name="de Oliveira L.M."/>
            <person name="Marini M.M."/>
            <person name="Villalobos-Duno H."/>
            <person name="Cunha M.M."/>
            <person name="de Hoog S."/>
            <person name="da Silveira J.F."/>
            <person name="Henrissat B."/>
            <person name="Nino-Vega G.A."/>
            <person name="Cisalpino P.S."/>
            <person name="Mora-Montes H.M."/>
            <person name="Almeida S.R."/>
            <person name="Stajich J.E."/>
            <person name="Lopes-Bezerra L.M."/>
            <person name="Vasconcelos A.T."/>
            <person name="Felipe M.S."/>
        </authorList>
    </citation>
    <scope>NUCLEOTIDE SEQUENCE [LARGE SCALE GENOMIC DNA]</scope>
    <source>
        <strain evidence="2 3">5110</strain>
    </source>
</reference>
<feature type="region of interest" description="Disordered" evidence="1">
    <location>
        <begin position="15"/>
        <end position="39"/>
    </location>
</feature>
<evidence type="ECO:0000313" key="2">
    <source>
        <dbReference type="EMBL" id="KIH93246.1"/>
    </source>
</evidence>
<proteinExistence type="predicted"/>
<dbReference type="GeneID" id="63676594"/>
<dbReference type="OrthoDB" id="5370478at2759"/>
<dbReference type="AlphaFoldDB" id="A0A0C2IVT8"/>
<evidence type="ECO:0000313" key="3">
    <source>
        <dbReference type="Proteomes" id="UP000031575"/>
    </source>
</evidence>
<dbReference type="HOGENOM" id="CLU_2723853_0_0_1"/>
<dbReference type="EMBL" id="AWTV01000006">
    <property type="protein sequence ID" value="KIH93246.1"/>
    <property type="molecule type" value="Genomic_DNA"/>
</dbReference>
<keyword evidence="3" id="KW-1185">Reference proteome</keyword>
<evidence type="ECO:0000256" key="1">
    <source>
        <dbReference type="SAM" id="MobiDB-lite"/>
    </source>
</evidence>
<comment type="caution">
    <text evidence="2">The sequence shown here is derived from an EMBL/GenBank/DDBJ whole genome shotgun (WGS) entry which is preliminary data.</text>
</comment>
<sequence length="72" mass="8110">MCAASHQKRRLGEVVLSSFHSPADTATQGSGDVHEPSHSQVWPLWDEQQTPPFALEGMPLDYNLDIMEIYQK</sequence>
<gene>
    <name evidence="2" type="ORF">SPBR_03371</name>
</gene>
<protein>
    <submittedName>
        <fullName evidence="2">Uncharacterized protein</fullName>
    </submittedName>
</protein>
<feature type="compositionally biased region" description="Polar residues" evidence="1">
    <location>
        <begin position="18"/>
        <end position="30"/>
    </location>
</feature>
<name>A0A0C2IVT8_9PEZI</name>